<evidence type="ECO:0000313" key="9">
    <source>
        <dbReference type="EMBL" id="QSZ35559.1"/>
    </source>
</evidence>
<proteinExistence type="predicted"/>
<evidence type="ECO:0000256" key="7">
    <source>
        <dbReference type="ARBA" id="ARBA00023180"/>
    </source>
</evidence>
<sequence length="592" mass="66746">MSESTEDIQFFANTPENEGTLLKGLSDILSLLVAELPNIFGTLTWTIIKAQWTIVTSSLSSLRIPVCLLISAPEAIYSFIVAPIHLISCLPGAIRLLFKFIFYQLLAIIGYTSFIALLPIGFIIYRATEFGQGVSASWKSLFWIPICSTTVIVLTNLGPLRELVGTLSEFFSSSPWSAVFLFLFVFKFLKIVVHLFSYIVLHSYKLPPLHPTVLPSDVTVIIPSIGDFGAEFIETVESVLANNPAKIIISTVGTKNLIQARRVVEEIMRTQCLPGRTIEVVAIHQPSKRAQCVHASLIVKTDIIAYADDHVIWLPTFLHSALAELEDPCVGIVGTCKRVIRDPGKNWSDSIRNLIACLYLERHNFEMTATYNIDGGVWVISGRTCLVRTDIMQSIEYRQEFLSETFLGVGPVGCDDDNFTTRYMLNHGWKTAFHNRPEAMIYTTLGTAGGWTKFTQQLLRWARSTWRSYSKTLFIDGQCWKAAPWTTYSMFTSGLFNIAIIYDPLLFISLFQSDFYSPANHAGAYLAWVLLLSKLTKTWHFHMRNKKDMIWTIPVGILFSYIHGLIRLVALLTCRDITWGGRDLSVMEHPRP</sequence>
<gene>
    <name evidence="9" type="ORF">DSL72_008429</name>
</gene>
<keyword evidence="5 8" id="KW-1133">Transmembrane helix</keyword>
<reference evidence="9" key="1">
    <citation type="submission" date="2020-10" db="EMBL/GenBank/DDBJ databases">
        <title>Genome Sequence of Monilinia vaccinii-corymbosi Sheds Light on Mummy Berry Disease Infection of Blueberry and Mating Type.</title>
        <authorList>
            <person name="Yow A.G."/>
            <person name="Zhang Y."/>
            <person name="Bansal K."/>
            <person name="Eacker S.M."/>
            <person name="Sullivan S."/>
            <person name="Liachko I."/>
            <person name="Cubeta M.A."/>
            <person name="Rollins J.A."/>
            <person name="Ashrafi H."/>
        </authorList>
    </citation>
    <scope>NUCLEOTIDE SEQUENCE</scope>
    <source>
        <strain evidence="9">RL-1</strain>
    </source>
</reference>
<keyword evidence="10" id="KW-1185">Reference proteome</keyword>
<dbReference type="OrthoDB" id="2849215at2759"/>
<dbReference type="Proteomes" id="UP000672032">
    <property type="component" value="Chromosome 5"/>
</dbReference>
<feature type="transmembrane region" description="Helical" evidence="8">
    <location>
        <begin position="140"/>
        <end position="158"/>
    </location>
</feature>
<dbReference type="EMBL" id="CP063409">
    <property type="protein sequence ID" value="QSZ35559.1"/>
    <property type="molecule type" value="Genomic_DNA"/>
</dbReference>
<dbReference type="PANTHER" id="PTHR47844:SF1">
    <property type="entry name" value="EXOSTOSIN-LIKE 2"/>
    <property type="match status" value="1"/>
</dbReference>
<evidence type="ECO:0000313" key="10">
    <source>
        <dbReference type="Proteomes" id="UP000672032"/>
    </source>
</evidence>
<comment type="subcellular location">
    <subcellularLocation>
        <location evidence="1">Membrane</location>
    </subcellularLocation>
</comment>
<organism evidence="9 10">
    <name type="scientific">Monilinia vaccinii-corymbosi</name>
    <dbReference type="NCBI Taxonomy" id="61207"/>
    <lineage>
        <taxon>Eukaryota</taxon>
        <taxon>Fungi</taxon>
        <taxon>Dikarya</taxon>
        <taxon>Ascomycota</taxon>
        <taxon>Pezizomycotina</taxon>
        <taxon>Leotiomycetes</taxon>
        <taxon>Helotiales</taxon>
        <taxon>Sclerotiniaceae</taxon>
        <taxon>Monilinia</taxon>
    </lineage>
</organism>
<protein>
    <recommendedName>
        <fullName evidence="11">Glycosyltransferase 2-like domain-containing protein</fullName>
    </recommendedName>
</protein>
<dbReference type="GO" id="GO:0016020">
    <property type="term" value="C:membrane"/>
    <property type="evidence" value="ECO:0007669"/>
    <property type="project" value="UniProtKB-SubCell"/>
</dbReference>
<dbReference type="PANTHER" id="PTHR47844">
    <property type="entry name" value="SYNTHASE CPS1, PUTATIVE (AFU_ORTHOLOGUE AFUA_7G02500)-RELATED"/>
    <property type="match status" value="1"/>
</dbReference>
<keyword evidence="4 8" id="KW-0812">Transmembrane</keyword>
<dbReference type="GO" id="GO:0016757">
    <property type="term" value="F:glycosyltransferase activity"/>
    <property type="evidence" value="ECO:0007669"/>
    <property type="project" value="UniProtKB-KW"/>
</dbReference>
<dbReference type="Pfam" id="PF13641">
    <property type="entry name" value="Glyco_tranf_2_3"/>
    <property type="match status" value="1"/>
</dbReference>
<feature type="transmembrane region" description="Helical" evidence="8">
    <location>
        <begin position="178"/>
        <end position="201"/>
    </location>
</feature>
<evidence type="ECO:0000256" key="1">
    <source>
        <dbReference type="ARBA" id="ARBA00004370"/>
    </source>
</evidence>
<dbReference type="InterPro" id="IPR052427">
    <property type="entry name" value="Glycosyltrans_GT2/GT47"/>
</dbReference>
<evidence type="ECO:0000256" key="8">
    <source>
        <dbReference type="SAM" id="Phobius"/>
    </source>
</evidence>
<keyword evidence="7" id="KW-0325">Glycoprotein</keyword>
<evidence type="ECO:0000256" key="5">
    <source>
        <dbReference type="ARBA" id="ARBA00022989"/>
    </source>
</evidence>
<keyword evidence="3" id="KW-0808">Transferase</keyword>
<accession>A0A8A3PKP9</accession>
<dbReference type="Gene3D" id="3.90.550.10">
    <property type="entry name" value="Spore Coat Polysaccharide Biosynthesis Protein SpsA, Chain A"/>
    <property type="match status" value="1"/>
</dbReference>
<name>A0A8A3PKP9_9HELO</name>
<keyword evidence="6 8" id="KW-0472">Membrane</keyword>
<feature type="transmembrane region" description="Helical" evidence="8">
    <location>
        <begin position="100"/>
        <end position="128"/>
    </location>
</feature>
<dbReference type="InterPro" id="IPR029044">
    <property type="entry name" value="Nucleotide-diphossugar_trans"/>
</dbReference>
<evidence type="ECO:0008006" key="11">
    <source>
        <dbReference type="Google" id="ProtNLM"/>
    </source>
</evidence>
<dbReference type="AlphaFoldDB" id="A0A8A3PKP9"/>
<keyword evidence="2" id="KW-0328">Glycosyltransferase</keyword>
<evidence type="ECO:0000256" key="3">
    <source>
        <dbReference type="ARBA" id="ARBA00022679"/>
    </source>
</evidence>
<evidence type="ECO:0000256" key="4">
    <source>
        <dbReference type="ARBA" id="ARBA00022692"/>
    </source>
</evidence>
<dbReference type="SUPFAM" id="SSF53448">
    <property type="entry name" value="Nucleotide-diphospho-sugar transferases"/>
    <property type="match status" value="1"/>
</dbReference>
<feature type="transmembrane region" description="Helical" evidence="8">
    <location>
        <begin position="549"/>
        <end position="570"/>
    </location>
</feature>
<evidence type="ECO:0000256" key="6">
    <source>
        <dbReference type="ARBA" id="ARBA00023136"/>
    </source>
</evidence>
<feature type="transmembrane region" description="Helical" evidence="8">
    <location>
        <begin position="494"/>
        <end position="513"/>
    </location>
</feature>
<evidence type="ECO:0000256" key="2">
    <source>
        <dbReference type="ARBA" id="ARBA00022676"/>
    </source>
</evidence>
<feature type="transmembrane region" description="Helical" evidence="8">
    <location>
        <begin position="68"/>
        <end position="94"/>
    </location>
</feature>